<dbReference type="KEGG" id="ams:AMIS_50540"/>
<feature type="transmembrane region" description="Helical" evidence="2">
    <location>
        <begin position="44"/>
        <end position="67"/>
    </location>
</feature>
<feature type="transmembrane region" description="Helical" evidence="2">
    <location>
        <begin position="247"/>
        <end position="263"/>
    </location>
</feature>
<dbReference type="AlphaFoldDB" id="I0HB87"/>
<feature type="domain" description="Acyltransferase 3" evidence="3">
    <location>
        <begin position="13"/>
        <end position="346"/>
    </location>
</feature>
<dbReference type="STRING" id="512565.AMIS_50540"/>
<dbReference type="RefSeq" id="WP_014445163.1">
    <property type="nucleotide sequence ID" value="NC_017093.1"/>
</dbReference>
<keyword evidence="2" id="KW-0472">Membrane</keyword>
<dbReference type="PANTHER" id="PTHR23028:SF131">
    <property type="entry name" value="BLR2367 PROTEIN"/>
    <property type="match status" value="1"/>
</dbReference>
<dbReference type="InterPro" id="IPR050879">
    <property type="entry name" value="Acyltransferase_3"/>
</dbReference>
<feature type="transmembrane region" description="Helical" evidence="2">
    <location>
        <begin position="301"/>
        <end position="326"/>
    </location>
</feature>
<name>I0HB87_ACTM4</name>
<feature type="transmembrane region" description="Helical" evidence="2">
    <location>
        <begin position="175"/>
        <end position="197"/>
    </location>
</feature>
<sequence>MTSAAPPVRQLPSLTGYRSLLFVAVFLTHALGAGMFFANEAVNWAGTILPYGTAALATFFVLSGFVLTWGEPWRTPVRRFWRRRAVKIWPGHIVAWAFTLFLLFALGPTTMLGSLDANGPGQILANLFLVQAWIPEESYLFSVYGVNWSVSNEVLFYLLLPLLIKPILKIRDNRLWYWFAAVVAAIVAVPVITHFFVGGEPWGGGDMSFAQVYYTNFFPLARLPEFLLGVFLARIVQTGRWPSINGWWYALLSLILCALMVVLPGTFRISGLLTIGICFFVPVLAARDLSGRSSWMNNKVMVFFGNTSYAAYLVHFPLLGLTRWMVGENNTFGFFTGTLIVVVLFIVTQAAGAALFLGVEQPLMRRFANPRRSRPGTGARVPGPQADPDTERPSPAGLQESR</sequence>
<dbReference type="Pfam" id="PF01757">
    <property type="entry name" value="Acyl_transf_3"/>
    <property type="match status" value="1"/>
</dbReference>
<evidence type="ECO:0000313" key="5">
    <source>
        <dbReference type="Proteomes" id="UP000007882"/>
    </source>
</evidence>
<proteinExistence type="predicted"/>
<keyword evidence="2" id="KW-0812">Transmembrane</keyword>
<protein>
    <submittedName>
        <fullName evidence="4">Putative acyltransferase</fullName>
    </submittedName>
</protein>
<keyword evidence="4" id="KW-0012">Acyltransferase</keyword>
<dbReference type="PATRIC" id="fig|512565.3.peg.5047"/>
<feature type="transmembrane region" description="Helical" evidence="2">
    <location>
        <begin position="269"/>
        <end position="289"/>
    </location>
</feature>
<feature type="transmembrane region" description="Helical" evidence="2">
    <location>
        <begin position="88"/>
        <end position="106"/>
    </location>
</feature>
<gene>
    <name evidence="4" type="ordered locus">AMIS_50540</name>
</gene>
<feature type="transmembrane region" description="Helical" evidence="2">
    <location>
        <begin position="217"/>
        <end position="235"/>
    </location>
</feature>
<dbReference type="GO" id="GO:0000271">
    <property type="term" value="P:polysaccharide biosynthetic process"/>
    <property type="evidence" value="ECO:0007669"/>
    <property type="project" value="TreeGrafter"/>
</dbReference>
<dbReference type="Proteomes" id="UP000007882">
    <property type="component" value="Chromosome"/>
</dbReference>
<feature type="transmembrane region" description="Helical" evidence="2">
    <location>
        <begin position="20"/>
        <end position="38"/>
    </location>
</feature>
<dbReference type="HOGENOM" id="CLU_005679_2_5_11"/>
<organism evidence="4 5">
    <name type="scientific">Actinoplanes missouriensis (strain ATCC 14538 / DSM 43046 / CBS 188.64 / JCM 3121 / NBRC 102363 / NCIMB 12654 / NRRL B-3342 / UNCC 431)</name>
    <dbReference type="NCBI Taxonomy" id="512565"/>
    <lineage>
        <taxon>Bacteria</taxon>
        <taxon>Bacillati</taxon>
        <taxon>Actinomycetota</taxon>
        <taxon>Actinomycetes</taxon>
        <taxon>Micromonosporales</taxon>
        <taxon>Micromonosporaceae</taxon>
        <taxon>Actinoplanes</taxon>
    </lineage>
</organism>
<accession>I0HB87</accession>
<keyword evidence="5" id="KW-1185">Reference proteome</keyword>
<evidence type="ECO:0000313" key="4">
    <source>
        <dbReference type="EMBL" id="BAL90274.1"/>
    </source>
</evidence>
<dbReference type="GO" id="GO:0016747">
    <property type="term" value="F:acyltransferase activity, transferring groups other than amino-acyl groups"/>
    <property type="evidence" value="ECO:0007669"/>
    <property type="project" value="InterPro"/>
</dbReference>
<feature type="transmembrane region" description="Helical" evidence="2">
    <location>
        <begin position="332"/>
        <end position="357"/>
    </location>
</feature>
<dbReference type="EMBL" id="AP012319">
    <property type="protein sequence ID" value="BAL90274.1"/>
    <property type="molecule type" value="Genomic_DNA"/>
</dbReference>
<evidence type="ECO:0000256" key="2">
    <source>
        <dbReference type="SAM" id="Phobius"/>
    </source>
</evidence>
<keyword evidence="4" id="KW-0808">Transferase</keyword>
<dbReference type="InterPro" id="IPR002656">
    <property type="entry name" value="Acyl_transf_3_dom"/>
</dbReference>
<dbReference type="eggNOG" id="COG1835">
    <property type="taxonomic scope" value="Bacteria"/>
</dbReference>
<dbReference type="OrthoDB" id="9796461at2"/>
<dbReference type="PANTHER" id="PTHR23028">
    <property type="entry name" value="ACETYLTRANSFERASE"/>
    <property type="match status" value="1"/>
</dbReference>
<feature type="region of interest" description="Disordered" evidence="1">
    <location>
        <begin position="368"/>
        <end position="402"/>
    </location>
</feature>
<keyword evidence="2" id="KW-1133">Transmembrane helix</keyword>
<reference evidence="4 5" key="1">
    <citation type="submission" date="2012-02" db="EMBL/GenBank/DDBJ databases">
        <title>Complete genome sequence of Actinoplanes missouriensis 431 (= NBRC 102363).</title>
        <authorList>
            <person name="Ohnishi Y."/>
            <person name="Ishikawa J."/>
            <person name="Sekine M."/>
            <person name="Hosoyama A."/>
            <person name="Harada T."/>
            <person name="Narita H."/>
            <person name="Hata T."/>
            <person name="Konno Y."/>
            <person name="Tutikane K."/>
            <person name="Fujita N."/>
            <person name="Horinouchi S."/>
            <person name="Hayakawa M."/>
        </authorList>
    </citation>
    <scope>NUCLEOTIDE SEQUENCE [LARGE SCALE GENOMIC DNA]</scope>
    <source>
        <strain evidence="5">ATCC 14538 / DSM 43046 / CBS 188.64 / JCM 3121 / NBRC 102363 / NCIMB 12654 / NRRL B-3342 / UNCC 431</strain>
    </source>
</reference>
<evidence type="ECO:0000256" key="1">
    <source>
        <dbReference type="SAM" id="MobiDB-lite"/>
    </source>
</evidence>
<dbReference type="GO" id="GO:0016020">
    <property type="term" value="C:membrane"/>
    <property type="evidence" value="ECO:0007669"/>
    <property type="project" value="TreeGrafter"/>
</dbReference>
<evidence type="ECO:0000259" key="3">
    <source>
        <dbReference type="Pfam" id="PF01757"/>
    </source>
</evidence>
<feature type="transmembrane region" description="Helical" evidence="2">
    <location>
        <begin position="139"/>
        <end position="163"/>
    </location>
</feature>